<dbReference type="InterPro" id="IPR035198">
    <property type="entry name" value="SU10_MCP"/>
</dbReference>
<dbReference type="AlphaFoldDB" id="X1LFD5"/>
<organism evidence="1">
    <name type="scientific">marine sediment metagenome</name>
    <dbReference type="NCBI Taxonomy" id="412755"/>
    <lineage>
        <taxon>unclassified sequences</taxon>
        <taxon>metagenomes</taxon>
        <taxon>ecological metagenomes</taxon>
    </lineage>
</organism>
<sequence length="125" mass="13700">DDGGLVAGGRLGCIVGGVQKRKISAFDNAYRRMDFESRVAGYVVERFLSDLGFEVEIIVDPWMPDDTIVVGDLNRLRVGPLSTDAVALEDLAKRGRMIEAMLSGTYTMECRNVLEAFAIHTSLTS</sequence>
<comment type="caution">
    <text evidence="1">The sequence shown here is derived from an EMBL/GenBank/DDBJ whole genome shotgun (WGS) entry which is preliminary data.</text>
</comment>
<reference evidence="1" key="1">
    <citation type="journal article" date="2014" name="Front. Microbiol.">
        <title>High frequency of phylogenetically diverse reductive dehalogenase-homologous genes in deep subseafloor sedimentary metagenomes.</title>
        <authorList>
            <person name="Kawai M."/>
            <person name="Futagami T."/>
            <person name="Toyoda A."/>
            <person name="Takaki Y."/>
            <person name="Nishi S."/>
            <person name="Hori S."/>
            <person name="Arai W."/>
            <person name="Tsubouchi T."/>
            <person name="Morono Y."/>
            <person name="Uchiyama I."/>
            <person name="Ito T."/>
            <person name="Fujiyama A."/>
            <person name="Inagaki F."/>
            <person name="Takami H."/>
        </authorList>
    </citation>
    <scope>NUCLEOTIDE SEQUENCE</scope>
    <source>
        <strain evidence="1">Expedition CK06-06</strain>
    </source>
</reference>
<protein>
    <submittedName>
        <fullName evidence="1">Uncharacterized protein</fullName>
    </submittedName>
</protein>
<feature type="non-terminal residue" evidence="1">
    <location>
        <position position="1"/>
    </location>
</feature>
<accession>X1LFD5</accession>
<name>X1LFD5_9ZZZZ</name>
<dbReference type="Pfam" id="PF17236">
    <property type="entry name" value="SU10_MCP"/>
    <property type="match status" value="1"/>
</dbReference>
<gene>
    <name evidence="1" type="ORF">S06H3_14678</name>
</gene>
<proteinExistence type="predicted"/>
<dbReference type="EMBL" id="BARV01007186">
    <property type="protein sequence ID" value="GAI04551.1"/>
    <property type="molecule type" value="Genomic_DNA"/>
</dbReference>
<evidence type="ECO:0000313" key="1">
    <source>
        <dbReference type="EMBL" id="GAI04551.1"/>
    </source>
</evidence>